<name>A0A0S3RR83_PHAAN</name>
<dbReference type="AlphaFoldDB" id="A0A0S3RR83"/>
<organism evidence="1 2">
    <name type="scientific">Vigna angularis var. angularis</name>
    <dbReference type="NCBI Taxonomy" id="157739"/>
    <lineage>
        <taxon>Eukaryota</taxon>
        <taxon>Viridiplantae</taxon>
        <taxon>Streptophyta</taxon>
        <taxon>Embryophyta</taxon>
        <taxon>Tracheophyta</taxon>
        <taxon>Spermatophyta</taxon>
        <taxon>Magnoliopsida</taxon>
        <taxon>eudicotyledons</taxon>
        <taxon>Gunneridae</taxon>
        <taxon>Pentapetalae</taxon>
        <taxon>rosids</taxon>
        <taxon>fabids</taxon>
        <taxon>Fabales</taxon>
        <taxon>Fabaceae</taxon>
        <taxon>Papilionoideae</taxon>
        <taxon>50 kb inversion clade</taxon>
        <taxon>NPAAA clade</taxon>
        <taxon>indigoferoid/millettioid clade</taxon>
        <taxon>Phaseoleae</taxon>
        <taxon>Vigna</taxon>
    </lineage>
</organism>
<gene>
    <name evidence="1" type="primary">Vigan.04G015700</name>
    <name evidence="1" type="ORF">VIGAN_04015700</name>
</gene>
<sequence>MSVNNGVLHELVSKRLDRLIVLPISKCLPCHHSHSTSLSLSSDFLYPINYHLVLPLHFVFTWKLSPSRPVNEFNIGPSPCMLSSSQLGSETPAVRAFQTLLRNGREFLHSYSSKIQHHECHFFFFFSLNVAAAKPLQ</sequence>
<dbReference type="EMBL" id="AP015037">
    <property type="protein sequence ID" value="BAT83057.1"/>
    <property type="molecule type" value="Genomic_DNA"/>
</dbReference>
<reference evidence="1 2" key="1">
    <citation type="journal article" date="2015" name="Sci. Rep.">
        <title>The power of single molecule real-time sequencing technology in the de novo assembly of a eukaryotic genome.</title>
        <authorList>
            <person name="Sakai H."/>
            <person name="Naito K."/>
            <person name="Ogiso-Tanaka E."/>
            <person name="Takahashi Y."/>
            <person name="Iseki K."/>
            <person name="Muto C."/>
            <person name="Satou K."/>
            <person name="Teruya K."/>
            <person name="Shiroma A."/>
            <person name="Shimoji M."/>
            <person name="Hirano T."/>
            <person name="Itoh T."/>
            <person name="Kaga A."/>
            <person name="Tomooka N."/>
        </authorList>
    </citation>
    <scope>NUCLEOTIDE SEQUENCE [LARGE SCALE GENOMIC DNA]</scope>
    <source>
        <strain evidence="2">cv. Shumari</strain>
    </source>
</reference>
<accession>A0A0S3RR83</accession>
<evidence type="ECO:0000313" key="2">
    <source>
        <dbReference type="Proteomes" id="UP000291084"/>
    </source>
</evidence>
<protein>
    <submittedName>
        <fullName evidence="1">Uncharacterized protein</fullName>
    </submittedName>
</protein>
<proteinExistence type="predicted"/>
<dbReference type="Proteomes" id="UP000291084">
    <property type="component" value="Chromosome 4"/>
</dbReference>
<evidence type="ECO:0000313" key="1">
    <source>
        <dbReference type="EMBL" id="BAT83057.1"/>
    </source>
</evidence>
<keyword evidence="2" id="KW-1185">Reference proteome</keyword>